<dbReference type="SUPFAM" id="SSF48452">
    <property type="entry name" value="TPR-like"/>
    <property type="match status" value="1"/>
</dbReference>
<dbReference type="PANTHER" id="PTHR44858:SF1">
    <property type="entry name" value="UDP-N-ACETYLGLUCOSAMINE--PEPTIDE N-ACETYLGLUCOSAMINYLTRANSFERASE SPINDLY-RELATED"/>
    <property type="match status" value="1"/>
</dbReference>
<comment type="caution">
    <text evidence="5">The sequence shown here is derived from an EMBL/GenBank/DDBJ whole genome shotgun (WGS) entry which is preliminary data.</text>
</comment>
<dbReference type="EMBL" id="SMSJ01000004">
    <property type="protein sequence ID" value="TDH63740.1"/>
    <property type="molecule type" value="Genomic_DNA"/>
</dbReference>
<dbReference type="AlphaFoldDB" id="A0A4R5QJX9"/>
<keyword evidence="1" id="KW-0677">Repeat</keyword>
<dbReference type="Pfam" id="PF13432">
    <property type="entry name" value="TPR_16"/>
    <property type="match status" value="1"/>
</dbReference>
<feature type="repeat" description="TPR" evidence="3">
    <location>
        <begin position="114"/>
        <end position="147"/>
    </location>
</feature>
<evidence type="ECO:0000256" key="1">
    <source>
        <dbReference type="ARBA" id="ARBA00022737"/>
    </source>
</evidence>
<feature type="chain" id="PRO_5020550951" evidence="4">
    <location>
        <begin position="18"/>
        <end position="200"/>
    </location>
</feature>
<dbReference type="InterPro" id="IPR019734">
    <property type="entry name" value="TPR_rpt"/>
</dbReference>
<evidence type="ECO:0000256" key="4">
    <source>
        <dbReference type="SAM" id="SignalP"/>
    </source>
</evidence>
<dbReference type="InterPro" id="IPR050498">
    <property type="entry name" value="Ycf3"/>
</dbReference>
<protein>
    <submittedName>
        <fullName evidence="5">Tetratricopeptide repeat protein</fullName>
    </submittedName>
</protein>
<feature type="signal peptide" evidence="4">
    <location>
        <begin position="1"/>
        <end position="17"/>
    </location>
</feature>
<sequence length="200" mass="21507">MRRLLALMLLLPHVALAQAPAAPPAHAPGPQSAAARAAEARRAELDRAFEALRTAPDEGGAALVEARIRTLWAQAATPSTNLLLRRGVRNVETQLPAEALEDFDAAITLQPDFPDAWYLRAQAYARAGDTAAAARDLQEVLRLEPRHWAALMSLASLQEEAGNAMGALRSLEAALAINPRMPGGAERLKEQRRKAEGDTT</sequence>
<proteinExistence type="predicted"/>
<evidence type="ECO:0000313" key="5">
    <source>
        <dbReference type="EMBL" id="TDH63740.1"/>
    </source>
</evidence>
<evidence type="ECO:0000313" key="6">
    <source>
        <dbReference type="Proteomes" id="UP000295096"/>
    </source>
</evidence>
<evidence type="ECO:0000256" key="3">
    <source>
        <dbReference type="PROSITE-ProRule" id="PRU00339"/>
    </source>
</evidence>
<dbReference type="SMART" id="SM00028">
    <property type="entry name" value="TPR"/>
    <property type="match status" value="3"/>
</dbReference>
<dbReference type="Proteomes" id="UP000295096">
    <property type="component" value="Unassembled WGS sequence"/>
</dbReference>
<gene>
    <name evidence="5" type="ORF">E2C06_05285</name>
</gene>
<keyword evidence="2 3" id="KW-0802">TPR repeat</keyword>
<organism evidence="5 6">
    <name type="scientific">Dankookia rubra</name>
    <dbReference type="NCBI Taxonomy" id="1442381"/>
    <lineage>
        <taxon>Bacteria</taxon>
        <taxon>Pseudomonadati</taxon>
        <taxon>Pseudomonadota</taxon>
        <taxon>Alphaproteobacteria</taxon>
        <taxon>Acetobacterales</taxon>
        <taxon>Roseomonadaceae</taxon>
        <taxon>Dankookia</taxon>
    </lineage>
</organism>
<dbReference type="InterPro" id="IPR011990">
    <property type="entry name" value="TPR-like_helical_dom_sf"/>
</dbReference>
<evidence type="ECO:0000256" key="2">
    <source>
        <dbReference type="ARBA" id="ARBA00022803"/>
    </source>
</evidence>
<dbReference type="Gene3D" id="1.25.40.10">
    <property type="entry name" value="Tetratricopeptide repeat domain"/>
    <property type="match status" value="1"/>
</dbReference>
<dbReference type="PROSITE" id="PS50005">
    <property type="entry name" value="TPR"/>
    <property type="match status" value="1"/>
</dbReference>
<keyword evidence="6" id="KW-1185">Reference proteome</keyword>
<keyword evidence="4" id="KW-0732">Signal</keyword>
<name>A0A4R5QJX9_9PROT</name>
<dbReference type="OrthoDB" id="9815010at2"/>
<accession>A0A4R5QJX9</accession>
<dbReference type="PANTHER" id="PTHR44858">
    <property type="entry name" value="TETRATRICOPEPTIDE REPEAT PROTEIN 6"/>
    <property type="match status" value="1"/>
</dbReference>
<reference evidence="5 6" key="1">
    <citation type="journal article" date="2016" name="J. Microbiol.">
        <title>Dankookia rubra gen. nov., sp. nov., an alphaproteobacterium isolated from sediment of a shallow stream.</title>
        <authorList>
            <person name="Kim W.H."/>
            <person name="Kim D.H."/>
            <person name="Kang K."/>
            <person name="Ahn T.Y."/>
        </authorList>
    </citation>
    <scope>NUCLEOTIDE SEQUENCE [LARGE SCALE GENOMIC DNA]</scope>
    <source>
        <strain evidence="5 6">JCM30602</strain>
    </source>
</reference>